<comment type="similarity">
    <text evidence="13">Belongs to the G-protein coupled receptor 1 family.</text>
</comment>
<feature type="transmembrane region" description="Helical" evidence="14">
    <location>
        <begin position="139"/>
        <end position="162"/>
    </location>
</feature>
<accession>A0A665WZ54</accession>
<dbReference type="Pfam" id="PF13853">
    <property type="entry name" value="7tm_4"/>
    <property type="match status" value="1"/>
</dbReference>
<comment type="subcellular location">
    <subcellularLocation>
        <location evidence="1 14">Cell membrane</location>
        <topology evidence="1 14">Multi-pass membrane protein</topology>
    </subcellularLocation>
</comment>
<dbReference type="Ensembl" id="ENSENLT00000050159.1">
    <property type="protein sequence ID" value="ENSENLP00000048952.1"/>
    <property type="gene ID" value="ENSENLG00000020638.1"/>
</dbReference>
<evidence type="ECO:0000256" key="2">
    <source>
        <dbReference type="ARBA" id="ARBA00022475"/>
    </source>
</evidence>
<evidence type="ECO:0000256" key="7">
    <source>
        <dbReference type="ARBA" id="ARBA00023040"/>
    </source>
</evidence>
<keyword evidence="7 13" id="KW-0297">G-protein coupled receptor</keyword>
<dbReference type="InterPro" id="IPR017452">
    <property type="entry name" value="GPCR_Rhodpsn_7TM"/>
</dbReference>
<keyword evidence="2 14" id="KW-1003">Cell membrane</keyword>
<evidence type="ECO:0000256" key="10">
    <source>
        <dbReference type="ARBA" id="ARBA00023170"/>
    </source>
</evidence>
<sequence>MENSTEIVSFVLAMYGNMGMLKYLYFTLALLFYISVILANTVVIAIIYSHQNLHEPMYLFLCSLFINEIYGSTSMLPCLMAQVLSDTHEISVFYCFLQIFNIHSYVGVEFGTLTIMAYDRYVCICKPLHYNNLMTTRKVQTVILAIWIISFVEVGVLLSFTIRMKRCRSVINKVFCANHLVVELSCSPDRTASLVHDLVFGLIISVAGPVSYITYSYIKILQVCIKGSKETKAKALDTCTPHLVSIISFMVACFISLITQRFDMFTVPYPLCVVLSMYVVIIQPLQNPVMYGLKLSKIRQAGKDLAKQFYDGNVLNAVVHVYLFVI</sequence>
<dbReference type="PANTHER" id="PTHR26451:SF885">
    <property type="entry name" value="OLFACTORY RECEPTOR"/>
    <property type="match status" value="1"/>
</dbReference>
<reference evidence="16" key="1">
    <citation type="submission" date="2021-04" db="EMBL/GenBank/DDBJ databases">
        <authorList>
            <consortium name="Wellcome Sanger Institute Data Sharing"/>
        </authorList>
    </citation>
    <scope>NUCLEOTIDE SEQUENCE [LARGE SCALE GENOMIC DNA]</scope>
</reference>
<dbReference type="AlphaFoldDB" id="A0A665WZ54"/>
<evidence type="ECO:0000256" key="11">
    <source>
        <dbReference type="ARBA" id="ARBA00023180"/>
    </source>
</evidence>
<feature type="transmembrane region" description="Helical" evidence="14">
    <location>
        <begin position="58"/>
        <end position="84"/>
    </location>
</feature>
<evidence type="ECO:0000256" key="8">
    <source>
        <dbReference type="ARBA" id="ARBA00023136"/>
    </source>
</evidence>
<feature type="transmembrane region" description="Helical" evidence="14">
    <location>
        <begin position="23"/>
        <end position="46"/>
    </location>
</feature>
<feature type="transmembrane region" description="Helical" evidence="14">
    <location>
        <begin position="90"/>
        <end position="118"/>
    </location>
</feature>
<dbReference type="PROSITE" id="PS00237">
    <property type="entry name" value="G_PROTEIN_RECEP_F1_1"/>
    <property type="match status" value="1"/>
</dbReference>
<dbReference type="OMA" id="IRHACKN"/>
<keyword evidence="11" id="KW-0325">Glycoprotein</keyword>
<keyword evidence="6 14" id="KW-1133">Transmembrane helix</keyword>
<keyword evidence="8 14" id="KW-0472">Membrane</keyword>
<dbReference type="Proteomes" id="UP000472264">
    <property type="component" value="Chromosome 21"/>
</dbReference>
<organism evidence="16 17">
    <name type="scientific">Echeneis naucrates</name>
    <name type="common">Live sharksucker</name>
    <dbReference type="NCBI Taxonomy" id="173247"/>
    <lineage>
        <taxon>Eukaryota</taxon>
        <taxon>Metazoa</taxon>
        <taxon>Chordata</taxon>
        <taxon>Craniata</taxon>
        <taxon>Vertebrata</taxon>
        <taxon>Euteleostomi</taxon>
        <taxon>Actinopterygii</taxon>
        <taxon>Neopterygii</taxon>
        <taxon>Teleostei</taxon>
        <taxon>Neoteleostei</taxon>
        <taxon>Acanthomorphata</taxon>
        <taxon>Carangaria</taxon>
        <taxon>Carangiformes</taxon>
        <taxon>Echeneidae</taxon>
        <taxon>Echeneis</taxon>
    </lineage>
</organism>
<reference evidence="16" key="3">
    <citation type="submission" date="2025-09" db="UniProtKB">
        <authorList>
            <consortium name="Ensembl"/>
        </authorList>
    </citation>
    <scope>IDENTIFICATION</scope>
</reference>
<dbReference type="GO" id="GO:0005549">
    <property type="term" value="F:odorant binding"/>
    <property type="evidence" value="ECO:0007669"/>
    <property type="project" value="TreeGrafter"/>
</dbReference>
<name>A0A665WZ54_ECHNA</name>
<keyword evidence="12 13" id="KW-0807">Transducer</keyword>
<dbReference type="GO" id="GO:0005886">
    <property type="term" value="C:plasma membrane"/>
    <property type="evidence" value="ECO:0007669"/>
    <property type="project" value="UniProtKB-SubCell"/>
</dbReference>
<dbReference type="PRINTS" id="PR00237">
    <property type="entry name" value="GPCRRHODOPSN"/>
</dbReference>
<feature type="transmembrane region" description="Helical" evidence="14">
    <location>
        <begin position="198"/>
        <end position="218"/>
    </location>
</feature>
<reference evidence="16" key="2">
    <citation type="submission" date="2025-08" db="UniProtKB">
        <authorList>
            <consortium name="Ensembl"/>
        </authorList>
    </citation>
    <scope>IDENTIFICATION</scope>
</reference>
<evidence type="ECO:0000256" key="5">
    <source>
        <dbReference type="ARBA" id="ARBA00022725"/>
    </source>
</evidence>
<dbReference type="PANTHER" id="PTHR26451">
    <property type="entry name" value="G_PROTEIN_RECEP_F1_2 DOMAIN-CONTAINING PROTEIN"/>
    <property type="match status" value="1"/>
</dbReference>
<feature type="transmembrane region" description="Helical" evidence="14">
    <location>
        <begin position="265"/>
        <end position="285"/>
    </location>
</feature>
<keyword evidence="4 13" id="KW-0812">Transmembrane</keyword>
<evidence type="ECO:0000256" key="13">
    <source>
        <dbReference type="RuleBase" id="RU000688"/>
    </source>
</evidence>
<dbReference type="FunFam" id="1.20.1070.10:FF:000024">
    <property type="entry name" value="Olfactory receptor"/>
    <property type="match status" value="1"/>
</dbReference>
<evidence type="ECO:0000256" key="6">
    <source>
        <dbReference type="ARBA" id="ARBA00022989"/>
    </source>
</evidence>
<dbReference type="InParanoid" id="A0A665WZ54"/>
<dbReference type="PROSITE" id="PS50262">
    <property type="entry name" value="G_PROTEIN_RECEP_F1_2"/>
    <property type="match status" value="1"/>
</dbReference>
<keyword evidence="5 14" id="KW-0552">Olfaction</keyword>
<feature type="transmembrane region" description="Helical" evidence="14">
    <location>
        <begin position="239"/>
        <end position="259"/>
    </location>
</feature>
<protein>
    <recommendedName>
        <fullName evidence="14">Olfactory receptor</fullName>
    </recommendedName>
</protein>
<evidence type="ECO:0000256" key="1">
    <source>
        <dbReference type="ARBA" id="ARBA00004651"/>
    </source>
</evidence>
<dbReference type="GO" id="GO:0004930">
    <property type="term" value="F:G protein-coupled receptor activity"/>
    <property type="evidence" value="ECO:0007669"/>
    <property type="project" value="UniProtKB-KW"/>
</dbReference>
<dbReference type="InterPro" id="IPR052921">
    <property type="entry name" value="GPCR1_Superfamily_Member"/>
</dbReference>
<evidence type="ECO:0000259" key="15">
    <source>
        <dbReference type="PROSITE" id="PS50262"/>
    </source>
</evidence>
<keyword evidence="9" id="KW-1015">Disulfide bond</keyword>
<evidence type="ECO:0000256" key="9">
    <source>
        <dbReference type="ARBA" id="ARBA00023157"/>
    </source>
</evidence>
<keyword evidence="17" id="KW-1185">Reference proteome</keyword>
<keyword evidence="3 14" id="KW-0716">Sensory transduction</keyword>
<evidence type="ECO:0000256" key="12">
    <source>
        <dbReference type="ARBA" id="ARBA00023224"/>
    </source>
</evidence>
<evidence type="ECO:0000313" key="17">
    <source>
        <dbReference type="Proteomes" id="UP000472264"/>
    </source>
</evidence>
<evidence type="ECO:0000256" key="14">
    <source>
        <dbReference type="RuleBase" id="RU363047"/>
    </source>
</evidence>
<dbReference type="PRINTS" id="PR00245">
    <property type="entry name" value="OLFACTORYR"/>
</dbReference>
<evidence type="ECO:0000256" key="4">
    <source>
        <dbReference type="ARBA" id="ARBA00022692"/>
    </source>
</evidence>
<dbReference type="Gene3D" id="1.20.1070.10">
    <property type="entry name" value="Rhodopsin 7-helix transmembrane proteins"/>
    <property type="match status" value="1"/>
</dbReference>
<dbReference type="SUPFAM" id="SSF81321">
    <property type="entry name" value="Family A G protein-coupled receptor-like"/>
    <property type="match status" value="1"/>
</dbReference>
<dbReference type="GO" id="GO:0004984">
    <property type="term" value="F:olfactory receptor activity"/>
    <property type="evidence" value="ECO:0007669"/>
    <property type="project" value="InterPro"/>
</dbReference>
<proteinExistence type="inferred from homology"/>
<keyword evidence="10 13" id="KW-0675">Receptor</keyword>
<feature type="domain" description="G-protein coupled receptors family 1 profile" evidence="15">
    <location>
        <begin position="39"/>
        <end position="291"/>
    </location>
</feature>
<dbReference type="InterPro" id="IPR000725">
    <property type="entry name" value="Olfact_rcpt"/>
</dbReference>
<evidence type="ECO:0000313" key="16">
    <source>
        <dbReference type="Ensembl" id="ENSENLP00000048952.1"/>
    </source>
</evidence>
<evidence type="ECO:0000256" key="3">
    <source>
        <dbReference type="ARBA" id="ARBA00022606"/>
    </source>
</evidence>
<dbReference type="InterPro" id="IPR000276">
    <property type="entry name" value="GPCR_Rhodpsn"/>
</dbReference>